<accession>A0AA37JNF5</accession>
<evidence type="ECO:0000313" key="2">
    <source>
        <dbReference type="EMBL" id="GKH02383.1"/>
    </source>
</evidence>
<gene>
    <name evidence="2" type="ORF">CE91St55_43640</name>
</gene>
<keyword evidence="1" id="KW-0472">Membrane</keyword>
<organism evidence="2 3">
    <name type="scientific">Hungatella hathewayi</name>
    <dbReference type="NCBI Taxonomy" id="154046"/>
    <lineage>
        <taxon>Bacteria</taxon>
        <taxon>Bacillati</taxon>
        <taxon>Bacillota</taxon>
        <taxon>Clostridia</taxon>
        <taxon>Lachnospirales</taxon>
        <taxon>Lachnospiraceae</taxon>
        <taxon>Hungatella</taxon>
    </lineage>
</organism>
<dbReference type="AlphaFoldDB" id="A0AA37JNF5"/>
<protein>
    <submittedName>
        <fullName evidence="2">Uncharacterized protein</fullName>
    </submittedName>
</protein>
<dbReference type="EMBL" id="BQNJ01000002">
    <property type="protein sequence ID" value="GKH02383.1"/>
    <property type="molecule type" value="Genomic_DNA"/>
</dbReference>
<keyword evidence="1" id="KW-1133">Transmembrane helix</keyword>
<sequence>MLYSLQRENTAHMAFQCFKLKIIIFQSMSEERRIIMRNLLAFVSYTLAAMSGICFVGGIAILSTGKEH</sequence>
<reference evidence="2" key="1">
    <citation type="submission" date="2022-01" db="EMBL/GenBank/DDBJ databases">
        <title>Novel bile acid biosynthetic pathways are enriched in the microbiome of centenarians.</title>
        <authorList>
            <person name="Sato Y."/>
            <person name="Atarashi K."/>
            <person name="Plichta R.D."/>
            <person name="Arai Y."/>
            <person name="Sasajima S."/>
            <person name="Kearney M.S."/>
            <person name="Suda W."/>
            <person name="Takeshita K."/>
            <person name="Sasaki T."/>
            <person name="Okamoto S."/>
            <person name="Skelly N.A."/>
            <person name="Okamura Y."/>
            <person name="Vlamakis H."/>
            <person name="Li Y."/>
            <person name="Tanoue T."/>
            <person name="Takei H."/>
            <person name="Nittono H."/>
            <person name="Narushima S."/>
            <person name="Irie J."/>
            <person name="Itoh H."/>
            <person name="Moriya K."/>
            <person name="Sugiura Y."/>
            <person name="Suematsu M."/>
            <person name="Moritoki N."/>
            <person name="Shibata S."/>
            <person name="Littman R.D."/>
            <person name="Fischbach A.M."/>
            <person name="Uwamino Y."/>
            <person name="Inoue T."/>
            <person name="Honda A."/>
            <person name="Hattori M."/>
            <person name="Murai T."/>
            <person name="Xavier J.R."/>
            <person name="Hirose N."/>
            <person name="Honda K."/>
        </authorList>
    </citation>
    <scope>NUCLEOTIDE SEQUENCE</scope>
    <source>
        <strain evidence="2">CE91-St55</strain>
    </source>
</reference>
<proteinExistence type="predicted"/>
<evidence type="ECO:0000256" key="1">
    <source>
        <dbReference type="SAM" id="Phobius"/>
    </source>
</evidence>
<keyword evidence="1" id="KW-0812">Transmembrane</keyword>
<feature type="transmembrane region" description="Helical" evidence="1">
    <location>
        <begin position="39"/>
        <end position="62"/>
    </location>
</feature>
<name>A0AA37JNF5_9FIRM</name>
<dbReference type="Proteomes" id="UP001055091">
    <property type="component" value="Unassembled WGS sequence"/>
</dbReference>
<comment type="caution">
    <text evidence="2">The sequence shown here is derived from an EMBL/GenBank/DDBJ whole genome shotgun (WGS) entry which is preliminary data.</text>
</comment>
<evidence type="ECO:0000313" key="3">
    <source>
        <dbReference type="Proteomes" id="UP001055091"/>
    </source>
</evidence>